<name>A0ABS2E9W4_9FIRM</name>
<keyword evidence="3" id="KW-1185">Reference proteome</keyword>
<accession>A0ABS2E9W4</accession>
<feature type="region of interest" description="Disordered" evidence="1">
    <location>
        <begin position="138"/>
        <end position="229"/>
    </location>
</feature>
<protein>
    <submittedName>
        <fullName evidence="2">Uncharacterized protein</fullName>
    </submittedName>
</protein>
<proteinExistence type="predicted"/>
<feature type="compositionally biased region" description="Basic and acidic residues" evidence="1">
    <location>
        <begin position="142"/>
        <end position="155"/>
    </location>
</feature>
<reference evidence="2 3" key="1">
    <citation type="journal article" date="2021" name="Sci. Rep.">
        <title>The distribution of antibiotic resistance genes in chicken gut microbiota commensals.</title>
        <authorList>
            <person name="Juricova H."/>
            <person name="Matiasovicova J."/>
            <person name="Kubasova T."/>
            <person name="Cejkova D."/>
            <person name="Rychlik I."/>
        </authorList>
    </citation>
    <scope>NUCLEOTIDE SEQUENCE [LARGE SCALE GENOMIC DNA]</scope>
    <source>
        <strain evidence="2 3">An773</strain>
    </source>
</reference>
<feature type="compositionally biased region" description="Acidic residues" evidence="1">
    <location>
        <begin position="189"/>
        <end position="209"/>
    </location>
</feature>
<feature type="compositionally biased region" description="Acidic residues" evidence="1">
    <location>
        <begin position="157"/>
        <end position="168"/>
    </location>
</feature>
<dbReference type="Proteomes" id="UP000716906">
    <property type="component" value="Unassembled WGS sequence"/>
</dbReference>
<gene>
    <name evidence="2" type="ORF">H7U36_09900</name>
</gene>
<feature type="compositionally biased region" description="Polar residues" evidence="1">
    <location>
        <begin position="173"/>
        <end position="182"/>
    </location>
</feature>
<comment type="caution">
    <text evidence="2">The sequence shown here is derived from an EMBL/GenBank/DDBJ whole genome shotgun (WGS) entry which is preliminary data.</text>
</comment>
<evidence type="ECO:0000313" key="3">
    <source>
        <dbReference type="Proteomes" id="UP000716906"/>
    </source>
</evidence>
<evidence type="ECO:0000313" key="2">
    <source>
        <dbReference type="EMBL" id="MBM6738405.1"/>
    </source>
</evidence>
<organism evidence="2 3">
    <name type="scientific">Faecalicatena fissicatena</name>
    <dbReference type="NCBI Taxonomy" id="290055"/>
    <lineage>
        <taxon>Bacteria</taxon>
        <taxon>Bacillati</taxon>
        <taxon>Bacillota</taxon>
        <taxon>Clostridia</taxon>
        <taxon>Lachnospirales</taxon>
        <taxon>Lachnospiraceae</taxon>
        <taxon>Faecalicatena</taxon>
    </lineage>
</organism>
<sequence length="328" mass="37617">MKRFIRYLYEYQDGKRIRNVGFVKVEQTDESTIVHIHGKGLHLTEDKRLKVYIFYVKEGQCIGLWQGDIDHVNPAVNSRLTFTPEDTGRPSNYPLIEGVILENAGHRRFAAVWDDMPVAVERMQVFRDEPEPDLASLAARKAAQDEEEMRKRSSPEESGEDVPGEDIPDGNVPDTNGTSGEDSSMDLADSQEEAEPEALASEEETDIPEEMPRQERPNRTGGDPPIGSLRCIKIQRRDIAQLKRCEWRLANNSFLLHGYYSYHHLLLIQEGEKCWLGVPGIYHPREAQAAEAFGFPRFVRPDEGDVELTEEETNREEDFGYWCRPVRR</sequence>
<dbReference type="EMBL" id="JACLYY010000009">
    <property type="protein sequence ID" value="MBM6738405.1"/>
    <property type="molecule type" value="Genomic_DNA"/>
</dbReference>
<evidence type="ECO:0000256" key="1">
    <source>
        <dbReference type="SAM" id="MobiDB-lite"/>
    </source>
</evidence>